<evidence type="ECO:0000313" key="2">
    <source>
        <dbReference type="Proteomes" id="UP000196365"/>
    </source>
</evidence>
<dbReference type="OrthoDB" id="3401376at2"/>
<dbReference type="RefSeq" id="WP_087677551.1">
    <property type="nucleotide sequence ID" value="NZ_FUWV01000001.1"/>
</dbReference>
<gene>
    <name evidence="1" type="ORF">SAMN02745973_00094</name>
</gene>
<accession>A0A1T4JU45</accession>
<dbReference type="InterPro" id="IPR024479">
    <property type="entry name" value="DUF3866"/>
</dbReference>
<dbReference type="EMBL" id="FUWV01000001">
    <property type="protein sequence ID" value="SJZ33671.1"/>
    <property type="molecule type" value="Genomic_DNA"/>
</dbReference>
<keyword evidence="2" id="KW-1185">Reference proteome</keyword>
<reference evidence="1 2" key="1">
    <citation type="submission" date="2017-02" db="EMBL/GenBank/DDBJ databases">
        <authorList>
            <person name="Peterson S.W."/>
        </authorList>
    </citation>
    <scope>NUCLEOTIDE SEQUENCE [LARGE SCALE GENOMIC DNA]</scope>
    <source>
        <strain evidence="1 2">DSM 15102</strain>
    </source>
</reference>
<name>A0A1T4JU45_9FIRM</name>
<dbReference type="AlphaFoldDB" id="A0A1T4JU45"/>
<dbReference type="Proteomes" id="UP000196365">
    <property type="component" value="Unassembled WGS sequence"/>
</dbReference>
<sequence length="363" mass="41063">MIDREEGIVDKIIYEDKDIQEILVIIKNRKFKAMNFISLSGKCKIGDTVLLNTTAIKLKLGTGGYHYVITNLDDCEKIQEKKGHIMKLRYTPLQIAIQTMEEQESPYHDAIKNFKSLQGMPVIVGSLHSMLAPVAAFLKYYNPHLKITYIMSDGSSLPISISKSVRELKMKKLIDNTITFGHAFGGDYEAVNIYTALIGAKEITKCDIAIVTMGPGIVGTATEYGFTGIEQASIIDAVNTLQGDSIAIPRISFADKRKRHYGLSHHSITIFSKLIKTSTTISFPRLKDEVKMNIIKDKIIENKLNEKHNIQYRNTEELEKILEYFDIKVYTMARNYFQDSEFFQSAASAGKIALEKLKERMNL</sequence>
<evidence type="ECO:0008006" key="3">
    <source>
        <dbReference type="Google" id="ProtNLM"/>
    </source>
</evidence>
<proteinExistence type="predicted"/>
<evidence type="ECO:0000313" key="1">
    <source>
        <dbReference type="EMBL" id="SJZ33671.1"/>
    </source>
</evidence>
<dbReference type="Pfam" id="PF12982">
    <property type="entry name" value="DUF3866"/>
    <property type="match status" value="1"/>
</dbReference>
<protein>
    <recommendedName>
        <fullName evidence="3">DUF3866 domain-containing protein</fullName>
    </recommendedName>
</protein>
<organism evidence="1 2">
    <name type="scientific">Garciella nitratireducens DSM 15102</name>
    <dbReference type="NCBI Taxonomy" id="1121911"/>
    <lineage>
        <taxon>Bacteria</taxon>
        <taxon>Bacillati</taxon>
        <taxon>Bacillota</taxon>
        <taxon>Clostridia</taxon>
        <taxon>Eubacteriales</taxon>
        <taxon>Eubacteriaceae</taxon>
        <taxon>Garciella</taxon>
    </lineage>
</organism>